<dbReference type="GO" id="GO:0046872">
    <property type="term" value="F:metal ion binding"/>
    <property type="evidence" value="ECO:0007669"/>
    <property type="project" value="InterPro"/>
</dbReference>
<reference evidence="2 3" key="1">
    <citation type="journal article" date="2019" name="Emerg. Microbes Infect.">
        <title>Comprehensive subspecies identification of 175 nontuberculous mycobacteria species based on 7547 genomic profiles.</title>
        <authorList>
            <person name="Matsumoto Y."/>
            <person name="Kinjo T."/>
            <person name="Motooka D."/>
            <person name="Nabeya D."/>
            <person name="Jung N."/>
            <person name="Uechi K."/>
            <person name="Horii T."/>
            <person name="Iida T."/>
            <person name="Fujita J."/>
            <person name="Nakamura S."/>
        </authorList>
    </citation>
    <scope>NUCLEOTIDE SEQUENCE [LARGE SCALE GENOMIC DNA]</scope>
    <source>
        <strain evidence="2 3">JCM 18538</strain>
    </source>
</reference>
<keyword evidence="3" id="KW-1185">Reference proteome</keyword>
<dbReference type="AlphaFoldDB" id="A0A7I7RZE7"/>
<proteinExistence type="predicted"/>
<name>A0A7I7RZE7_9MYCO</name>
<dbReference type="InterPro" id="IPR024344">
    <property type="entry name" value="MDMPI_metal-binding"/>
</dbReference>
<dbReference type="RefSeq" id="WP_163919553.1">
    <property type="nucleotide sequence ID" value="NZ_AP022593.1"/>
</dbReference>
<accession>A0A7I7RZE7</accession>
<dbReference type="EMBL" id="AP022593">
    <property type="protein sequence ID" value="BBY50018.1"/>
    <property type="molecule type" value="Genomic_DNA"/>
</dbReference>
<geneLocation type="plasmid" evidence="3">
    <name>pjcm18538 dna</name>
</geneLocation>
<protein>
    <recommendedName>
        <fullName evidence="1">Mycothiol-dependent maleylpyruvate isomerase metal-binding domain-containing protein</fullName>
    </recommendedName>
</protein>
<gene>
    <name evidence="2" type="ORF">MARA_34860</name>
</gene>
<dbReference type="Proteomes" id="UP000467428">
    <property type="component" value="Chromosome"/>
</dbReference>
<organism evidence="2 3">
    <name type="scientific">Mycolicibacterium arabiense</name>
    <dbReference type="NCBI Taxonomy" id="1286181"/>
    <lineage>
        <taxon>Bacteria</taxon>
        <taxon>Bacillati</taxon>
        <taxon>Actinomycetota</taxon>
        <taxon>Actinomycetes</taxon>
        <taxon>Mycobacteriales</taxon>
        <taxon>Mycobacteriaceae</taxon>
        <taxon>Mycolicibacterium</taxon>
    </lineage>
</organism>
<dbReference type="SUPFAM" id="SSF109854">
    <property type="entry name" value="DinB/YfiT-like putative metalloenzymes"/>
    <property type="match status" value="1"/>
</dbReference>
<dbReference type="Gene3D" id="1.20.120.450">
    <property type="entry name" value="dinb family like domain"/>
    <property type="match status" value="1"/>
</dbReference>
<dbReference type="InterPro" id="IPR017517">
    <property type="entry name" value="Maleyloyr_isom"/>
</dbReference>
<dbReference type="InterPro" id="IPR034660">
    <property type="entry name" value="DinB/YfiT-like"/>
</dbReference>
<sequence length="222" mass="24075">MSVTDPRRVAGLYQDTRQRIVALLDDHGDATWGAPVPACPGWSVGDVVAHLVAVAEDWVTGTLAGAPTDEQTAEHVRRFAGHDRAELLARWAAAGAELCRRAEVDGLIAPVGDVTSHEHDIRGALGRPGERGSEAVRYSSDQVLTRLDTSLPLCVTVEDADYRCGPDAEPELRLSTTRFEALRWRTGRRSRSQILAMDWSADPTPILGELCLFGPATADLIE</sequence>
<evidence type="ECO:0000313" key="3">
    <source>
        <dbReference type="Proteomes" id="UP000467428"/>
    </source>
</evidence>
<feature type="domain" description="Mycothiol-dependent maleylpyruvate isomerase metal-binding" evidence="1">
    <location>
        <begin position="16"/>
        <end position="103"/>
    </location>
</feature>
<evidence type="ECO:0000259" key="1">
    <source>
        <dbReference type="Pfam" id="PF11716"/>
    </source>
</evidence>
<dbReference type="KEGG" id="marz:MARA_34860"/>
<dbReference type="Pfam" id="PF11716">
    <property type="entry name" value="MDMPI_N"/>
    <property type="match status" value="1"/>
</dbReference>
<evidence type="ECO:0000313" key="2">
    <source>
        <dbReference type="EMBL" id="BBY50018.1"/>
    </source>
</evidence>
<dbReference type="NCBIfam" id="TIGR03083">
    <property type="entry name" value="maleylpyruvate isomerase family mycothiol-dependent enzyme"/>
    <property type="match status" value="1"/>
</dbReference>